<sequence length="195" mass="20876">MSSLVKRCFEVVGLGKFGENSHPIHPATVHFPLAFLTLANVLNLIYGSVLYLPSNPFFTRDDHNLSSLSILGYATNLLGIVTSIPAIVTGAAELYAMIQANGLYQTGENGEKKLVPKVKIALNHAGLNDLVVAGAVANWLLERNVPDFRPGGGQVIMSAVLMAVQMYAAYLGGDLIYTHGVGVQRQGEGAKKKQQ</sequence>
<feature type="transmembrane region" description="Helical" evidence="1">
    <location>
        <begin position="73"/>
        <end position="96"/>
    </location>
</feature>
<accession>A0A2J6QQX6</accession>
<name>A0A2J6QQX6_9HELO</name>
<dbReference type="AlphaFoldDB" id="A0A2J6QQX6"/>
<dbReference type="EMBL" id="KZ613464">
    <property type="protein sequence ID" value="PMD28669.1"/>
    <property type="molecule type" value="Genomic_DNA"/>
</dbReference>
<dbReference type="OrthoDB" id="2580011at2759"/>
<evidence type="ECO:0000313" key="3">
    <source>
        <dbReference type="EMBL" id="PMD28669.1"/>
    </source>
</evidence>
<evidence type="ECO:0000259" key="2">
    <source>
        <dbReference type="Pfam" id="PF09990"/>
    </source>
</evidence>
<organism evidence="3 4">
    <name type="scientific">Hyaloscypha hepaticicola</name>
    <dbReference type="NCBI Taxonomy" id="2082293"/>
    <lineage>
        <taxon>Eukaryota</taxon>
        <taxon>Fungi</taxon>
        <taxon>Dikarya</taxon>
        <taxon>Ascomycota</taxon>
        <taxon>Pezizomycotina</taxon>
        <taxon>Leotiomycetes</taxon>
        <taxon>Helotiales</taxon>
        <taxon>Hyaloscyphaceae</taxon>
        <taxon>Hyaloscypha</taxon>
    </lineage>
</organism>
<dbReference type="Proteomes" id="UP000235672">
    <property type="component" value="Unassembled WGS sequence"/>
</dbReference>
<proteinExistence type="predicted"/>
<evidence type="ECO:0000313" key="4">
    <source>
        <dbReference type="Proteomes" id="UP000235672"/>
    </source>
</evidence>
<dbReference type="Pfam" id="PF09990">
    <property type="entry name" value="DUF2231"/>
    <property type="match status" value="1"/>
</dbReference>
<feature type="domain" description="DUF2231" evidence="2">
    <location>
        <begin position="22"/>
        <end position="184"/>
    </location>
</feature>
<keyword evidence="1" id="KW-0812">Transmembrane</keyword>
<reference evidence="3 4" key="1">
    <citation type="submission" date="2016-05" db="EMBL/GenBank/DDBJ databases">
        <title>A degradative enzymes factory behind the ericoid mycorrhizal symbiosis.</title>
        <authorList>
            <consortium name="DOE Joint Genome Institute"/>
            <person name="Martino E."/>
            <person name="Morin E."/>
            <person name="Grelet G."/>
            <person name="Kuo A."/>
            <person name="Kohler A."/>
            <person name="Daghino S."/>
            <person name="Barry K."/>
            <person name="Choi C."/>
            <person name="Cichocki N."/>
            <person name="Clum A."/>
            <person name="Copeland A."/>
            <person name="Hainaut M."/>
            <person name="Haridas S."/>
            <person name="Labutti K."/>
            <person name="Lindquist E."/>
            <person name="Lipzen A."/>
            <person name="Khouja H.-R."/>
            <person name="Murat C."/>
            <person name="Ohm R."/>
            <person name="Olson A."/>
            <person name="Spatafora J."/>
            <person name="Veneault-Fourrey C."/>
            <person name="Henrissat B."/>
            <person name="Grigoriev I."/>
            <person name="Martin F."/>
            <person name="Perotto S."/>
        </authorList>
    </citation>
    <scope>NUCLEOTIDE SEQUENCE [LARGE SCALE GENOMIC DNA]</scope>
    <source>
        <strain evidence="3 4">UAMH 7357</strain>
    </source>
</reference>
<keyword evidence="4" id="KW-1185">Reference proteome</keyword>
<gene>
    <name evidence="3" type="ORF">NA56DRAFT_640260</name>
</gene>
<keyword evidence="1" id="KW-0472">Membrane</keyword>
<protein>
    <recommendedName>
        <fullName evidence="2">DUF2231 domain-containing protein</fullName>
    </recommendedName>
</protein>
<keyword evidence="1" id="KW-1133">Transmembrane helix</keyword>
<feature type="transmembrane region" description="Helical" evidence="1">
    <location>
        <begin position="33"/>
        <end position="53"/>
    </location>
</feature>
<evidence type="ECO:0000256" key="1">
    <source>
        <dbReference type="SAM" id="Phobius"/>
    </source>
</evidence>
<dbReference type="InterPro" id="IPR019251">
    <property type="entry name" value="DUF2231_TM"/>
</dbReference>